<protein>
    <submittedName>
        <fullName evidence="1">Uncharacterized protein</fullName>
    </submittedName>
</protein>
<sequence>MFRGLCMRKMLWFDDKSNSCNETIIWNREELLKKVTLSCGTATTSVHSGRVRMNVTEVPGAVDGVREPVGPAPYPVALEYIAWSSELVLSCAAIFLNLINTVTYYEEVGIIQHV</sequence>
<dbReference type="Proteomes" id="UP000735302">
    <property type="component" value="Unassembled WGS sequence"/>
</dbReference>
<comment type="caution">
    <text evidence="1">The sequence shown here is derived from an EMBL/GenBank/DDBJ whole genome shotgun (WGS) entry which is preliminary data.</text>
</comment>
<keyword evidence="2" id="KW-1185">Reference proteome</keyword>
<evidence type="ECO:0000313" key="1">
    <source>
        <dbReference type="EMBL" id="GFO39467.1"/>
    </source>
</evidence>
<dbReference type="EMBL" id="BLXT01007498">
    <property type="protein sequence ID" value="GFO39467.1"/>
    <property type="molecule type" value="Genomic_DNA"/>
</dbReference>
<proteinExistence type="predicted"/>
<gene>
    <name evidence="1" type="ORF">PoB_006597200</name>
</gene>
<reference evidence="1 2" key="1">
    <citation type="journal article" date="2021" name="Elife">
        <title>Chloroplast acquisition without the gene transfer in kleptoplastic sea slugs, Plakobranchus ocellatus.</title>
        <authorList>
            <person name="Maeda T."/>
            <person name="Takahashi S."/>
            <person name="Yoshida T."/>
            <person name="Shimamura S."/>
            <person name="Takaki Y."/>
            <person name="Nagai Y."/>
            <person name="Toyoda A."/>
            <person name="Suzuki Y."/>
            <person name="Arimoto A."/>
            <person name="Ishii H."/>
            <person name="Satoh N."/>
            <person name="Nishiyama T."/>
            <person name="Hasebe M."/>
            <person name="Maruyama T."/>
            <person name="Minagawa J."/>
            <person name="Obokata J."/>
            <person name="Shigenobu S."/>
        </authorList>
    </citation>
    <scope>NUCLEOTIDE SEQUENCE [LARGE SCALE GENOMIC DNA]</scope>
</reference>
<name>A0AAV4D5I9_9GAST</name>
<organism evidence="1 2">
    <name type="scientific">Plakobranchus ocellatus</name>
    <dbReference type="NCBI Taxonomy" id="259542"/>
    <lineage>
        <taxon>Eukaryota</taxon>
        <taxon>Metazoa</taxon>
        <taxon>Spiralia</taxon>
        <taxon>Lophotrochozoa</taxon>
        <taxon>Mollusca</taxon>
        <taxon>Gastropoda</taxon>
        <taxon>Heterobranchia</taxon>
        <taxon>Euthyneura</taxon>
        <taxon>Panpulmonata</taxon>
        <taxon>Sacoglossa</taxon>
        <taxon>Placobranchoidea</taxon>
        <taxon>Plakobranchidae</taxon>
        <taxon>Plakobranchus</taxon>
    </lineage>
</organism>
<evidence type="ECO:0000313" key="2">
    <source>
        <dbReference type="Proteomes" id="UP000735302"/>
    </source>
</evidence>
<dbReference type="AlphaFoldDB" id="A0AAV4D5I9"/>
<accession>A0AAV4D5I9</accession>